<dbReference type="EMBL" id="VVIM01000002">
    <property type="protein sequence ID" value="KAB0802745.1"/>
    <property type="molecule type" value="Genomic_DNA"/>
</dbReference>
<feature type="region of interest" description="Disordered" evidence="1">
    <location>
        <begin position="1605"/>
        <end position="1629"/>
    </location>
</feature>
<reference evidence="2" key="2">
    <citation type="submission" date="2019-08" db="EMBL/GenBank/DDBJ databases">
        <authorList>
            <consortium name="Photinus pyralis genome working group"/>
            <person name="Fallon T.R."/>
            <person name="Sander Lower S.E."/>
            <person name="Weng J.-K."/>
        </authorList>
    </citation>
    <scope>NUCLEOTIDE SEQUENCE</scope>
    <source>
        <strain evidence="2">1611_PpyrPB1</strain>
        <tissue evidence="2">Whole body</tissue>
    </source>
</reference>
<protein>
    <submittedName>
        <fullName evidence="2">Uncharacterized protein</fullName>
    </submittedName>
</protein>
<dbReference type="GO" id="GO:1990716">
    <property type="term" value="C:axonemal central apparatus"/>
    <property type="evidence" value="ECO:0007669"/>
    <property type="project" value="TreeGrafter"/>
</dbReference>
<dbReference type="PANTHER" id="PTHR21963">
    <property type="entry name" value="PF6"/>
    <property type="match status" value="1"/>
</dbReference>
<dbReference type="GO" id="GO:0005576">
    <property type="term" value="C:extracellular region"/>
    <property type="evidence" value="ECO:0007669"/>
    <property type="project" value="GOC"/>
</dbReference>
<organism evidence="2 4">
    <name type="scientific">Photinus pyralis</name>
    <name type="common">Common eastern firefly</name>
    <name type="synonym">Lampyris pyralis</name>
    <dbReference type="NCBI Taxonomy" id="7054"/>
    <lineage>
        <taxon>Eukaryota</taxon>
        <taxon>Metazoa</taxon>
        <taxon>Ecdysozoa</taxon>
        <taxon>Arthropoda</taxon>
        <taxon>Hexapoda</taxon>
        <taxon>Insecta</taxon>
        <taxon>Pterygota</taxon>
        <taxon>Neoptera</taxon>
        <taxon>Endopterygota</taxon>
        <taxon>Coleoptera</taxon>
        <taxon>Polyphaga</taxon>
        <taxon>Elateriformia</taxon>
        <taxon>Elateroidea</taxon>
        <taxon>Lampyridae</taxon>
        <taxon>Lampyrinae</taxon>
        <taxon>Photinus</taxon>
    </lineage>
</organism>
<comment type="caution">
    <text evidence="2">The sequence shown here is derived from an EMBL/GenBank/DDBJ whole genome shotgun (WGS) entry which is preliminary data.</text>
</comment>
<evidence type="ECO:0000313" key="2">
    <source>
        <dbReference type="EMBL" id="KAB0802745.1"/>
    </source>
</evidence>
<name>A0A5N4AZH7_PHOPY</name>
<evidence type="ECO:0000313" key="4">
    <source>
        <dbReference type="Proteomes" id="UP000327044"/>
    </source>
</evidence>
<dbReference type="EMBL" id="VVIM01000002">
    <property type="protein sequence ID" value="KAB0802746.1"/>
    <property type="molecule type" value="Genomic_DNA"/>
</dbReference>
<dbReference type="InterPro" id="IPR026173">
    <property type="entry name" value="SPAG17"/>
</dbReference>
<gene>
    <name evidence="2" type="ORF">PPYR_04931</name>
    <name evidence="3" type="ORF">PPYR_04932</name>
</gene>
<keyword evidence="4" id="KW-1185">Reference proteome</keyword>
<proteinExistence type="predicted"/>
<evidence type="ECO:0000313" key="3">
    <source>
        <dbReference type="EMBL" id="KAB0802746.1"/>
    </source>
</evidence>
<dbReference type="GO" id="GO:0003351">
    <property type="term" value="P:epithelial cilium movement involved in extracellular fluid movement"/>
    <property type="evidence" value="ECO:0007669"/>
    <property type="project" value="TreeGrafter"/>
</dbReference>
<dbReference type="GO" id="GO:1904158">
    <property type="term" value="P:axonemal central apparatus assembly"/>
    <property type="evidence" value="ECO:0007669"/>
    <property type="project" value="TreeGrafter"/>
</dbReference>
<dbReference type="InParanoid" id="A0A5N4AZH7"/>
<evidence type="ECO:0000256" key="1">
    <source>
        <dbReference type="SAM" id="MobiDB-lite"/>
    </source>
</evidence>
<reference evidence="2 4" key="1">
    <citation type="journal article" date="2018" name="Elife">
        <title>Firefly genomes illuminate parallel origins of bioluminescence in beetles.</title>
        <authorList>
            <person name="Fallon T.R."/>
            <person name="Lower S.E."/>
            <person name="Chang C.H."/>
            <person name="Bessho-Uehara M."/>
            <person name="Martin G.J."/>
            <person name="Bewick A.J."/>
            <person name="Behringer M."/>
            <person name="Debat H.J."/>
            <person name="Wong I."/>
            <person name="Day J.C."/>
            <person name="Suvorov A."/>
            <person name="Silva C.J."/>
            <person name="Stanger-Hall K.F."/>
            <person name="Hall D.W."/>
            <person name="Schmitz R.J."/>
            <person name="Nelson D.R."/>
            <person name="Lewis S.M."/>
            <person name="Shigenobu S."/>
            <person name="Bybee S.M."/>
            <person name="Larracuente A.M."/>
            <person name="Oba Y."/>
            <person name="Weng J.K."/>
        </authorList>
    </citation>
    <scope>NUCLEOTIDE SEQUENCE [LARGE SCALE GENOMIC DNA]</scope>
    <source>
        <strain evidence="2">1611_PpyrPB1</strain>
        <tissue evidence="2">Whole body</tissue>
    </source>
</reference>
<dbReference type="PANTHER" id="PTHR21963:SF1">
    <property type="entry name" value="SPERM-ASSOCIATED ANTIGEN 17"/>
    <property type="match status" value="1"/>
</dbReference>
<dbReference type="Proteomes" id="UP000327044">
    <property type="component" value="Unassembled WGS sequence"/>
</dbReference>
<feature type="region of interest" description="Disordered" evidence="1">
    <location>
        <begin position="1811"/>
        <end position="1830"/>
    </location>
</feature>
<sequence length="2136" mass="243477">MYLIDEDVSASQRLLMTERDLNNERAELLNPVEKKPKGQPFDPFNAYKLKTNTFFKSKKVDNPLLYESIPVESKELLFVMIGFYDYQLFRTLFEAKVPCLCLVQVVEPSFKPISSGYDNDDGVNCSQKATKRKTKKSQALLDFWTNLYNNFENENYEECFTHTYHMLICPASFAFETQCVTTKLCVKVFNTISDELLRFFDVQRCYANYIRHLKMCNVGPKPNFASSGKYPLYNKIMNLLPPECFNVSFLLYAMLEQLQRLSSSNLPATNSSEIFVTYESPAKELPTHKSIKRCIGDILKRAAPSFCSNNLNEHRDGSKANLGISRKPFLTHERNHNYIRISPYEKIRPEYLRINHHGLEMCRSALLWKRCNFKELQVFLNKYNLKNLASVLELPVQEIQYALHVVLFHSMKCSTDKNSVTTCNNSFTSLFAPIEDTAPGVTTLTNDTFKSIPGNQNVYEVRNMASFKWYDKLTSDVMLQDLFDAEQNHACMDYKFNAFDDTILLRFHNDLDEFGLNRRVHNESLRTNIGLKDFCKYVINEDCEWLKMQEEKYLKDREKEYDENVRAQQVAKQTFYPELIFTDSDFVQPGSFKAKAKNETKLNPSPTTAPIATLEKLSEPPLPLPSKKLSLHFADSDFRYYAYDHCDHRLQLTGSTILFHSQDGVKVTVDQTRFLKSPKTLSINVSVGGHSLVLHKNEITWSEPLTFHFALANQTIVAFGKPHKPKRPESKLFSNLYHAIKEGDPNLRQRLYFVSETQSRVMKCFDVPMITKRNLILSQDLLTPFLREVAKRKIPVKYVLSSETLSNEEITEIKNVVSAKLRRGEHVPRKRSTKFITITNTEEVEDVQDEETLWSSQARRAFSSEDFTILKRSTKKVLGKIREAQVSQIPIFKICSSRLHKNQYVKRVKSSVAIPEGTVIKRLAIKPRLRYGESELKISKLLPIKPLIVGNSPNYNLKVSLPSGLIVETVPGVEGAHFCLRQRYVDVGPQSKSISSESSRTFLRNGILVISKNDGNLNLLNVNGHIANCNLSTIKEKGANNSRLKRKVFSHLTHLHAYGANFRKFKRHLQRVVYRLEKHEVSKSFTSYSRSPFRRLKNCHSGVYFLQNSMSPCAKFSLITCDGRKITKVKSAIVEEKKFYTSTVTDYRYEEVLFTREDGTHSLLNRDGVLITQFPDGSRISSWIYIEPELIYVVDEPIRCNITCDKQEQASLHSVSGSMSSTDDKTKPAETGWVSVFLNFKLENPHYATVAYYGSSKYADITLPGNININMTDLGEYKMQVDDRIAANITCDKLVLESQLCHNCLGKCTTTLNLRPFFNKERGAFNSSKIKLLKTVDSFRKKFVVNYDGRCYKNTDYEAGGRNKECCEMHRPFEFQQLFLLTRSLNGCKLWDTMSFENQRLMAQKHEHVTVKSSQDKHSSLVILETSVDVPKDYEFMLPYKEKSLTLTKQKANKCEEAKTFYTKRLILRGLPSAPTLLPFYKTLRDLLTPNPKITWSGASEFFIFYDKILTEFKSDQTDKKKAYLLAEAEKMHVAEPVVPLSERLKNWKRRRASKINKIRHTTVPLYYNSKQREDLMKELYPEPTPSESLIATSSISNEAPMVPSEASVSCDHQPESLQDEAKTNSVDTQTQVEHSVSLSVQENLKMGYSIKKDLNGNVHANEILKEVILRFSSFLEDVEDKNENVSVHKVEYVAEKIYNNILFAANEFDSSRCNDYITIAATIIVKNVTSEHLNTAEMRYLVTFLSGPIVENMGTCIGVNTKSCTPCFDGSSCTLKQPADQDDSTSAESNQVESAYEVYCSYSGKTKIGLRPSSSSSIEHSGDKVRPKGSSLTVVYESSGVDHDKSLDPKAKYLIRSSYTNLIQSQGGSEVCTKCIETTSFWTKYAKRTSGEENDQLESVEQLLTGEFSEAGSGKDFPSTSFGNFESNQSIVIEDSESRTVALDRDTDDLPSDSMMALFSLASLKAKNMQNMPPYIERDPNDIQKFLTNAITSAEGEDRKRSKLIQSALSKCRKCVKKGHGRFSKNKSLTDVVNQIRADNPLLSSQTAINGSLLDILQSDVEELDGKKHGKHLICAEITNKDARLVKEGCPPIMDQTTTYRVPRQEPIGKIVKKSVGMVTKEGTTDKRFQTRSFH</sequence>
<accession>A0A5N4AZH7</accession>